<feature type="domain" description="Transposase IS801/IS1294" evidence="1">
    <location>
        <begin position="154"/>
        <end position="208"/>
    </location>
</feature>
<feature type="domain" description="Transposase zinc-binding" evidence="2">
    <location>
        <begin position="17"/>
        <end position="110"/>
    </location>
</feature>
<organism evidence="3 4">
    <name type="scientific">Desulforapulum autotrophicum (strain ATCC 43914 / DSM 3382 / VKM B-1955 / HRM2)</name>
    <name type="common">Desulfobacterium autotrophicum</name>
    <dbReference type="NCBI Taxonomy" id="177437"/>
    <lineage>
        <taxon>Bacteria</taxon>
        <taxon>Pseudomonadati</taxon>
        <taxon>Thermodesulfobacteriota</taxon>
        <taxon>Desulfobacteria</taxon>
        <taxon>Desulfobacterales</taxon>
        <taxon>Desulfobacteraceae</taxon>
        <taxon>Desulforapulum</taxon>
    </lineage>
</organism>
<dbReference type="PANTHER" id="PTHR37023:SF1">
    <property type="entry name" value="ISSOD25 TRANSPOSASE TNPA_ISSOD25"/>
    <property type="match status" value="1"/>
</dbReference>
<accession>C0QGY7</accession>
<name>C0QGY7_DESAH</name>
<dbReference type="GO" id="GO:0004803">
    <property type="term" value="F:transposase activity"/>
    <property type="evidence" value="ECO:0007669"/>
    <property type="project" value="InterPro"/>
</dbReference>
<dbReference type="InterPro" id="IPR026889">
    <property type="entry name" value="Zn_Tnp"/>
</dbReference>
<dbReference type="STRING" id="177437.HRM2_25420"/>
<dbReference type="PANTHER" id="PTHR37023">
    <property type="entry name" value="TRANSPOSASE"/>
    <property type="match status" value="1"/>
</dbReference>
<dbReference type="Proteomes" id="UP000000442">
    <property type="component" value="Chromosome"/>
</dbReference>
<gene>
    <name evidence="3" type="ordered locus">HRM2_25420</name>
</gene>
<evidence type="ECO:0000313" key="4">
    <source>
        <dbReference type="Proteomes" id="UP000000442"/>
    </source>
</evidence>
<dbReference type="EMBL" id="CP001087">
    <property type="protein sequence ID" value="ACN15636.1"/>
    <property type="molecule type" value="Genomic_DNA"/>
</dbReference>
<dbReference type="HOGENOM" id="CLU_1223118_0_0_7"/>
<dbReference type="KEGG" id="dat:HRM2_25420"/>
<keyword evidence="4" id="KW-1185">Reference proteome</keyword>
<dbReference type="Pfam" id="PF04986">
    <property type="entry name" value="Y2_Tnp"/>
    <property type="match status" value="1"/>
</dbReference>
<evidence type="ECO:0000259" key="1">
    <source>
        <dbReference type="Pfam" id="PF04986"/>
    </source>
</evidence>
<evidence type="ECO:0000259" key="2">
    <source>
        <dbReference type="Pfam" id="PF14319"/>
    </source>
</evidence>
<dbReference type="GO" id="GO:0006313">
    <property type="term" value="P:DNA transposition"/>
    <property type="evidence" value="ECO:0007669"/>
    <property type="project" value="InterPro"/>
</dbReference>
<dbReference type="AlphaFoldDB" id="C0QGY7"/>
<dbReference type="OrthoDB" id="5617398at2"/>
<dbReference type="eggNOG" id="COG0582">
    <property type="taxonomic scope" value="Bacteria"/>
</dbReference>
<proteinExistence type="predicted"/>
<protein>
    <submittedName>
        <fullName evidence="3">Transposase (IS801 family protein)</fullName>
    </submittedName>
</protein>
<reference evidence="3 4" key="1">
    <citation type="journal article" date="2009" name="Environ. Microbiol.">
        <title>Genome sequence of Desulfobacterium autotrophicum HRM2, a marine sulfate reducer oxidizing organic carbon completely to carbon dioxide.</title>
        <authorList>
            <person name="Strittmatter A.W."/>
            <person name="Liesegang H."/>
            <person name="Rabus R."/>
            <person name="Decker I."/>
            <person name="Amann J."/>
            <person name="Andres S."/>
            <person name="Henne A."/>
            <person name="Fricke W.F."/>
            <person name="Martinez-Arias R."/>
            <person name="Bartels D."/>
            <person name="Goesmann A."/>
            <person name="Krause L."/>
            <person name="Puehler A."/>
            <person name="Klenk H.P."/>
            <person name="Richter M."/>
            <person name="Schuler M."/>
            <person name="Gloeckner F.O."/>
            <person name="Meyerdierks A."/>
            <person name="Gottschalk G."/>
            <person name="Amann R."/>
        </authorList>
    </citation>
    <scope>NUCLEOTIDE SEQUENCE [LARGE SCALE GENOMIC DNA]</scope>
    <source>
        <strain evidence="4">ATCC 43914 / DSM 3382 / HRM2</strain>
    </source>
</reference>
<dbReference type="InterPro" id="IPR007069">
    <property type="entry name" value="Transposase_32"/>
</dbReference>
<dbReference type="Pfam" id="PF14319">
    <property type="entry name" value="Zn_Tnp_IS91"/>
    <property type="match status" value="1"/>
</dbReference>
<dbReference type="RefSeq" id="WP_015904401.1">
    <property type="nucleotide sequence ID" value="NC_012108.1"/>
</dbReference>
<dbReference type="GO" id="GO:0003677">
    <property type="term" value="F:DNA binding"/>
    <property type="evidence" value="ECO:0007669"/>
    <property type="project" value="InterPro"/>
</dbReference>
<sequence length="226" mass="26629">MKTIFQTNKDRGVFQEIFLDHWPSFKAKHDGYDDPQYTIPVQKMLDCGKESGGYAEYRCVHCGFDLFRVGFSCKSCFCLSCSKLYVDEFVAQVSKMLHPGVVYRHIVLTLPEQLRQPFYSVRHDGDLLSRLMKTGHQCLEEVVFVALRRNVKIGTMIVVQTHGRSGHYNPHLHIIMTSGGIKEDIDSWFDLRYFKYEIIHKKWQYHLFRMVKDYFKVPEIKIVYNN</sequence>
<evidence type="ECO:0000313" key="3">
    <source>
        <dbReference type="EMBL" id="ACN15636.1"/>
    </source>
</evidence>